<sequence>MRELLPRDITEHRYSNSSVIPSSQLPYLLDLVQSGKSDPFVSIMDYSFKGTASLWLEGISRVQEVHPSQHIHWEEYLSRMSRSHGQMELHLMIVPEGFMFQERWAPPTRHLMFPQRSECPALHNSVRRLVQVDGRNVQEADIQQLLTANDNVHKIH</sequence>
<gene>
    <name evidence="1" type="ORF">MSAN_01986600</name>
</gene>
<reference evidence="1" key="1">
    <citation type="submission" date="2020-05" db="EMBL/GenBank/DDBJ databases">
        <title>Mycena genomes resolve the evolution of fungal bioluminescence.</title>
        <authorList>
            <person name="Tsai I.J."/>
        </authorList>
    </citation>
    <scope>NUCLEOTIDE SEQUENCE</scope>
    <source>
        <strain evidence="1">160909Yilan</strain>
    </source>
</reference>
<comment type="caution">
    <text evidence="1">The sequence shown here is derived from an EMBL/GenBank/DDBJ whole genome shotgun (WGS) entry which is preliminary data.</text>
</comment>
<dbReference type="Proteomes" id="UP000623467">
    <property type="component" value="Unassembled WGS sequence"/>
</dbReference>
<evidence type="ECO:0000313" key="2">
    <source>
        <dbReference type="Proteomes" id="UP000623467"/>
    </source>
</evidence>
<organism evidence="1 2">
    <name type="scientific">Mycena sanguinolenta</name>
    <dbReference type="NCBI Taxonomy" id="230812"/>
    <lineage>
        <taxon>Eukaryota</taxon>
        <taxon>Fungi</taxon>
        <taxon>Dikarya</taxon>
        <taxon>Basidiomycota</taxon>
        <taxon>Agaricomycotina</taxon>
        <taxon>Agaricomycetes</taxon>
        <taxon>Agaricomycetidae</taxon>
        <taxon>Agaricales</taxon>
        <taxon>Marasmiineae</taxon>
        <taxon>Mycenaceae</taxon>
        <taxon>Mycena</taxon>
    </lineage>
</organism>
<dbReference type="EMBL" id="JACAZH010000023">
    <property type="protein sequence ID" value="KAF7343656.1"/>
    <property type="molecule type" value="Genomic_DNA"/>
</dbReference>
<evidence type="ECO:0000313" key="1">
    <source>
        <dbReference type="EMBL" id="KAF7343656.1"/>
    </source>
</evidence>
<accession>A0A8H6XNK7</accession>
<dbReference type="AlphaFoldDB" id="A0A8H6XNK7"/>
<keyword evidence="2" id="KW-1185">Reference proteome</keyword>
<name>A0A8H6XNK7_9AGAR</name>
<dbReference type="OrthoDB" id="2882625at2759"/>
<proteinExistence type="predicted"/>
<protein>
    <submittedName>
        <fullName evidence="1">Uncharacterized protein</fullName>
    </submittedName>
</protein>